<dbReference type="RefSeq" id="WP_225238955.1">
    <property type="nucleotide sequence ID" value="NZ_JAHYBX010000004.1"/>
</dbReference>
<proteinExistence type="predicted"/>
<dbReference type="Gene3D" id="2.160.20.120">
    <property type="match status" value="1"/>
</dbReference>
<keyword evidence="4" id="KW-1185">Reference proteome</keyword>
<reference evidence="3 4" key="1">
    <citation type="submission" date="2021-07" db="EMBL/GenBank/DDBJ databases">
        <title>Characterization of Violacein-producing bacteria and related species.</title>
        <authorList>
            <person name="Wilson H.S."/>
            <person name="De Leon M.E."/>
        </authorList>
    </citation>
    <scope>NUCLEOTIDE SEQUENCE [LARGE SCALE GENOMIC DNA]</scope>
    <source>
        <strain evidence="3 4">HSC-2F05</strain>
    </source>
</reference>
<name>A0ABS7YC56_9BURK</name>
<evidence type="ECO:0000256" key="1">
    <source>
        <dbReference type="SAM" id="SignalP"/>
    </source>
</evidence>
<evidence type="ECO:0000313" key="4">
    <source>
        <dbReference type="Proteomes" id="UP001198602"/>
    </source>
</evidence>
<evidence type="ECO:0000313" key="3">
    <source>
        <dbReference type="EMBL" id="MCA1856677.1"/>
    </source>
</evidence>
<dbReference type="InterPro" id="IPR021255">
    <property type="entry name" value="DUF2807"/>
</dbReference>
<keyword evidence="1" id="KW-0732">Signal</keyword>
<dbReference type="PROSITE" id="PS51257">
    <property type="entry name" value="PROKAR_LIPOPROTEIN"/>
    <property type="match status" value="1"/>
</dbReference>
<feature type="domain" description="Putative auto-transporter adhesin head GIN" evidence="2">
    <location>
        <begin position="60"/>
        <end position="197"/>
    </location>
</feature>
<dbReference type="EMBL" id="JAHYBX010000004">
    <property type="protein sequence ID" value="MCA1856677.1"/>
    <property type="molecule type" value="Genomic_DNA"/>
</dbReference>
<feature type="chain" id="PRO_5047016876" evidence="1">
    <location>
        <begin position="22"/>
        <end position="290"/>
    </location>
</feature>
<organism evidence="3 4">
    <name type="scientific">Massilia hydrophila</name>
    <dbReference type="NCBI Taxonomy" id="3044279"/>
    <lineage>
        <taxon>Bacteria</taxon>
        <taxon>Pseudomonadati</taxon>
        <taxon>Pseudomonadota</taxon>
        <taxon>Betaproteobacteria</taxon>
        <taxon>Burkholderiales</taxon>
        <taxon>Oxalobacteraceae</taxon>
        <taxon>Telluria group</taxon>
        <taxon>Massilia</taxon>
    </lineage>
</organism>
<protein>
    <submittedName>
        <fullName evidence="3">DUF2807 domain-containing protein</fullName>
    </submittedName>
</protein>
<dbReference type="Pfam" id="PF10988">
    <property type="entry name" value="DUF2807"/>
    <property type="match status" value="1"/>
</dbReference>
<feature type="signal peptide" evidence="1">
    <location>
        <begin position="1"/>
        <end position="21"/>
    </location>
</feature>
<gene>
    <name evidence="3" type="ORF">LE190_12185</name>
</gene>
<dbReference type="Proteomes" id="UP001198602">
    <property type="component" value="Unassembled WGS sequence"/>
</dbReference>
<accession>A0ABS7YC56</accession>
<comment type="caution">
    <text evidence="3">The sequence shown here is derived from an EMBL/GenBank/DDBJ whole genome shotgun (WGS) entry which is preliminary data.</text>
</comment>
<evidence type="ECO:0000259" key="2">
    <source>
        <dbReference type="Pfam" id="PF10988"/>
    </source>
</evidence>
<sequence length="290" mass="29132">MRKLLALASLAALASTLGGCAIIVTPGEGDARMYSVFSDGAVEGDGIAARDQRQVAAHGELEVNGPVQVEVRVGPAPSLLVEADANLLPYIRTEGRGNTLKIAYDRQLRSKTPVRVVYTTPRLSAVRASGSGQVAVRELAGAPLDVRKSGSGTVALSGKVDSLHARVSGSGVLDAAALSSASADLGLAGSGRMHIGAIRGDYARVSVAGSGVLQAGGAVRSLNARVAGSGSLDLAALATQDADLAADGSGGIRATVRQSLVAHGGGSGGIQVYGHPAQRSVTGRNVQLLD</sequence>